<feature type="compositionally biased region" description="Basic and acidic residues" evidence="1">
    <location>
        <begin position="32"/>
        <end position="44"/>
    </location>
</feature>
<evidence type="ECO:0000313" key="2">
    <source>
        <dbReference type="EMBL" id="MCK2218421.1"/>
    </source>
</evidence>
<evidence type="ECO:0000256" key="1">
    <source>
        <dbReference type="SAM" id="MobiDB-lite"/>
    </source>
</evidence>
<feature type="region of interest" description="Disordered" evidence="1">
    <location>
        <begin position="32"/>
        <end position="53"/>
    </location>
</feature>
<evidence type="ECO:0000313" key="3">
    <source>
        <dbReference type="Proteomes" id="UP001317259"/>
    </source>
</evidence>
<comment type="caution">
    <text evidence="2">The sequence shown here is derived from an EMBL/GenBank/DDBJ whole genome shotgun (WGS) entry which is preliminary data.</text>
</comment>
<accession>A0ABT0G1D0</accession>
<dbReference type="EMBL" id="JAKRKC020000002">
    <property type="protein sequence ID" value="MCK2218421.1"/>
    <property type="molecule type" value="Genomic_DNA"/>
</dbReference>
<reference evidence="2 3" key="1">
    <citation type="submission" date="2022-04" db="EMBL/GenBank/DDBJ databases">
        <title>Genome draft of Actinomadura sp. ATCC 31491.</title>
        <authorList>
            <person name="Shi X."/>
            <person name="Du Y."/>
        </authorList>
    </citation>
    <scope>NUCLEOTIDE SEQUENCE [LARGE SCALE GENOMIC DNA]</scope>
    <source>
        <strain evidence="2 3">ATCC 31491</strain>
    </source>
</reference>
<dbReference type="Proteomes" id="UP001317259">
    <property type="component" value="Unassembled WGS sequence"/>
</dbReference>
<keyword evidence="3" id="KW-1185">Reference proteome</keyword>
<dbReference type="RefSeq" id="WP_242375752.1">
    <property type="nucleotide sequence ID" value="NZ_JAKRKC020000002.1"/>
</dbReference>
<gene>
    <name evidence="2" type="ORF">MF672_032190</name>
</gene>
<organism evidence="2 3">
    <name type="scientific">Actinomadura luzonensis</name>
    <dbReference type="NCBI Taxonomy" id="2805427"/>
    <lineage>
        <taxon>Bacteria</taxon>
        <taxon>Bacillati</taxon>
        <taxon>Actinomycetota</taxon>
        <taxon>Actinomycetes</taxon>
        <taxon>Streptosporangiales</taxon>
        <taxon>Thermomonosporaceae</taxon>
        <taxon>Actinomadura</taxon>
    </lineage>
</organism>
<name>A0ABT0G1D0_9ACTN</name>
<proteinExistence type="predicted"/>
<sequence length="53" mass="6412">MRRRKTYAALPEGYFDLPEEERLAWARQLAEELRDERDTRRRDGDDDGRDGEE</sequence>
<protein>
    <submittedName>
        <fullName evidence="2">Uncharacterized protein</fullName>
    </submittedName>
</protein>